<accession>A0ABV8HQU1</accession>
<evidence type="ECO:0000313" key="1">
    <source>
        <dbReference type="EMBL" id="MFC4034368.1"/>
    </source>
</evidence>
<reference evidence="2" key="1">
    <citation type="journal article" date="2019" name="Int. J. Syst. Evol. Microbiol.">
        <title>The Global Catalogue of Microorganisms (GCM) 10K type strain sequencing project: providing services to taxonomists for standard genome sequencing and annotation.</title>
        <authorList>
            <consortium name="The Broad Institute Genomics Platform"/>
            <consortium name="The Broad Institute Genome Sequencing Center for Infectious Disease"/>
            <person name="Wu L."/>
            <person name="Ma J."/>
        </authorList>
    </citation>
    <scope>NUCLEOTIDE SEQUENCE [LARGE SCALE GENOMIC DNA]</scope>
    <source>
        <strain evidence="2">CGMCC 4.7237</strain>
    </source>
</reference>
<dbReference type="InterPro" id="IPR025566">
    <property type="entry name" value="DUF4331"/>
</dbReference>
<dbReference type="Proteomes" id="UP001595765">
    <property type="component" value="Unassembled WGS sequence"/>
</dbReference>
<dbReference type="Pfam" id="PF14224">
    <property type="entry name" value="DUF4331"/>
    <property type="match status" value="1"/>
</dbReference>
<dbReference type="RefSeq" id="WP_386432362.1">
    <property type="nucleotide sequence ID" value="NZ_JBHSBB010000014.1"/>
</dbReference>
<evidence type="ECO:0000313" key="2">
    <source>
        <dbReference type="Proteomes" id="UP001595765"/>
    </source>
</evidence>
<comment type="caution">
    <text evidence="1">The sequence shown here is derived from an EMBL/GenBank/DDBJ whole genome shotgun (WGS) entry which is preliminary data.</text>
</comment>
<proteinExistence type="predicted"/>
<gene>
    <name evidence="1" type="ORF">ACFO3J_23235</name>
</gene>
<sequence length="340" mass="36287">MSHHLDTPLAAQNGQLYIDDLFVFPGEGSTVFVMDVNSNITGVFAEPGFHPEARYEFKVHFDGADVETLTYRFSFGEPGVGGRQALRLHVLTGDEARGDSAEGEAVLEGRTGETVAAGGTRVWAGRIADPFYIDLNLLGIINEAVAKGTAVDLSSWRPQKAENTFKGTSVETIVLEIPHDHPQLRPGARTGVWCATKLATDAGGWRQINRAGHPMMWPIFWPGDTDFSNPANTRHPSEDLAAVGGLIAGQVAAVVAATGTSADPQGYGETVSRQLFPDVLPYVVATPASYGFATRNGRTHADNAPEAMLSLVTNMAVPSGLTPSVAKQARTGEFPYVVPE</sequence>
<name>A0ABV8HQU1_9ACTN</name>
<keyword evidence="2" id="KW-1185">Reference proteome</keyword>
<protein>
    <submittedName>
        <fullName evidence="1">DUF4331 family protein</fullName>
    </submittedName>
</protein>
<dbReference type="EMBL" id="JBHSBB010000014">
    <property type="protein sequence ID" value="MFC4034368.1"/>
    <property type="molecule type" value="Genomic_DNA"/>
</dbReference>
<organism evidence="1 2">
    <name type="scientific">Streptomyces polygonati</name>
    <dbReference type="NCBI Taxonomy" id="1617087"/>
    <lineage>
        <taxon>Bacteria</taxon>
        <taxon>Bacillati</taxon>
        <taxon>Actinomycetota</taxon>
        <taxon>Actinomycetes</taxon>
        <taxon>Kitasatosporales</taxon>
        <taxon>Streptomycetaceae</taxon>
        <taxon>Streptomyces</taxon>
    </lineage>
</organism>